<proteinExistence type="predicted"/>
<feature type="domain" description="Tyr recombinase" evidence="4">
    <location>
        <begin position="63"/>
        <end position="238"/>
    </location>
</feature>
<dbReference type="RefSeq" id="WP_145044599.1">
    <property type="nucleotide sequence ID" value="NZ_CP036347.1"/>
</dbReference>
<dbReference type="GO" id="GO:0005737">
    <property type="term" value="C:cytoplasm"/>
    <property type="evidence" value="ECO:0007669"/>
    <property type="project" value="UniProtKB-SubCell"/>
</dbReference>
<evidence type="ECO:0000256" key="1">
    <source>
        <dbReference type="ARBA" id="ARBA00004496"/>
    </source>
</evidence>
<dbReference type="GO" id="GO:0006310">
    <property type="term" value="P:DNA recombination"/>
    <property type="evidence" value="ECO:0007669"/>
    <property type="project" value="UniProtKB-KW"/>
</dbReference>
<keyword evidence="2" id="KW-0229">DNA integration</keyword>
<evidence type="ECO:0000313" key="6">
    <source>
        <dbReference type="Proteomes" id="UP000320722"/>
    </source>
</evidence>
<name>A0A517WL48_9PLAN</name>
<dbReference type="InterPro" id="IPR013762">
    <property type="entry name" value="Integrase-like_cat_sf"/>
</dbReference>
<dbReference type="InterPro" id="IPR011010">
    <property type="entry name" value="DNA_brk_join_enz"/>
</dbReference>
<protein>
    <submittedName>
        <fullName evidence="5">Tyrosine recombinase XerD</fullName>
    </submittedName>
</protein>
<dbReference type="GO" id="GO:0003677">
    <property type="term" value="F:DNA binding"/>
    <property type="evidence" value="ECO:0007669"/>
    <property type="project" value="InterPro"/>
</dbReference>
<dbReference type="AlphaFoldDB" id="A0A517WL48"/>
<dbReference type="Gene3D" id="1.10.443.10">
    <property type="entry name" value="Intergrase catalytic core"/>
    <property type="match status" value="1"/>
</dbReference>
<evidence type="ECO:0000313" key="5">
    <source>
        <dbReference type="EMBL" id="QDU05953.1"/>
    </source>
</evidence>
<dbReference type="PANTHER" id="PTHR30349">
    <property type="entry name" value="PHAGE INTEGRASE-RELATED"/>
    <property type="match status" value="1"/>
</dbReference>
<dbReference type="GO" id="GO:0015074">
    <property type="term" value="P:DNA integration"/>
    <property type="evidence" value="ECO:0007669"/>
    <property type="project" value="UniProtKB-KW"/>
</dbReference>
<dbReference type="PANTHER" id="PTHR30349:SF77">
    <property type="entry name" value="TYROSINE RECOMBINASE XERC"/>
    <property type="match status" value="1"/>
</dbReference>
<comment type="subcellular location">
    <subcellularLocation>
        <location evidence="1">Cytoplasm</location>
    </subcellularLocation>
</comment>
<organism evidence="5 6">
    <name type="scientific">Gimesia chilikensis</name>
    <dbReference type="NCBI Taxonomy" id="2605989"/>
    <lineage>
        <taxon>Bacteria</taxon>
        <taxon>Pseudomonadati</taxon>
        <taxon>Planctomycetota</taxon>
        <taxon>Planctomycetia</taxon>
        <taxon>Planctomycetales</taxon>
        <taxon>Planctomycetaceae</taxon>
        <taxon>Gimesia</taxon>
    </lineage>
</organism>
<dbReference type="Pfam" id="PF00589">
    <property type="entry name" value="Phage_integrase"/>
    <property type="match status" value="1"/>
</dbReference>
<evidence type="ECO:0000256" key="3">
    <source>
        <dbReference type="ARBA" id="ARBA00023172"/>
    </source>
</evidence>
<dbReference type="SUPFAM" id="SSF56349">
    <property type="entry name" value="DNA breaking-rejoining enzymes"/>
    <property type="match status" value="1"/>
</dbReference>
<dbReference type="InterPro" id="IPR050090">
    <property type="entry name" value="Tyrosine_recombinase_XerCD"/>
</dbReference>
<accession>A0A517WL48</accession>
<evidence type="ECO:0000259" key="4">
    <source>
        <dbReference type="PROSITE" id="PS51898"/>
    </source>
</evidence>
<sequence length="246" mass="28621">MGNRKSDQKRTSCVSQNEKAKSNLVSQVARIVRKAGLDYADWRYISRRVREQCELKPKKKGRKLPRVLTAEEFRHFYQIVDRAEDVQHALMLRLLFYTGVRVSELCGIKVSDVDLENCKIFIEQGKGSKDRYVLFGKSFATALKTHIANRPTNRWLFQTKRASKFSTRRVQQIVKKYAEEAGVKATPHTFRHQAITWLTKHSGLADAELQLITGHARRETLSIYQHVALDKKLEDKYQQTMRQVEL</sequence>
<dbReference type="InterPro" id="IPR002104">
    <property type="entry name" value="Integrase_catalytic"/>
</dbReference>
<evidence type="ECO:0000256" key="2">
    <source>
        <dbReference type="ARBA" id="ARBA00022908"/>
    </source>
</evidence>
<dbReference type="Proteomes" id="UP000320722">
    <property type="component" value="Chromosome"/>
</dbReference>
<dbReference type="EMBL" id="CP036347">
    <property type="protein sequence ID" value="QDU05953.1"/>
    <property type="molecule type" value="Genomic_DNA"/>
</dbReference>
<reference evidence="5 6" key="1">
    <citation type="submission" date="2019-02" db="EMBL/GenBank/DDBJ databases">
        <title>Deep-cultivation of Planctomycetes and their phenomic and genomic characterization uncovers novel biology.</title>
        <authorList>
            <person name="Wiegand S."/>
            <person name="Jogler M."/>
            <person name="Boedeker C."/>
            <person name="Pinto D."/>
            <person name="Vollmers J."/>
            <person name="Rivas-Marin E."/>
            <person name="Kohn T."/>
            <person name="Peeters S.H."/>
            <person name="Heuer A."/>
            <person name="Rast P."/>
            <person name="Oberbeckmann S."/>
            <person name="Bunk B."/>
            <person name="Jeske O."/>
            <person name="Meyerdierks A."/>
            <person name="Storesund J.E."/>
            <person name="Kallscheuer N."/>
            <person name="Luecker S."/>
            <person name="Lage O.M."/>
            <person name="Pohl T."/>
            <person name="Merkel B.J."/>
            <person name="Hornburger P."/>
            <person name="Mueller R.-W."/>
            <person name="Bruemmer F."/>
            <person name="Labrenz M."/>
            <person name="Spormann A.M."/>
            <person name="Op den Camp H."/>
            <person name="Overmann J."/>
            <person name="Amann R."/>
            <person name="Jetten M.S.M."/>
            <person name="Mascher T."/>
            <person name="Medema M.H."/>
            <person name="Devos D.P."/>
            <person name="Kaster A.-K."/>
            <person name="Ovreas L."/>
            <person name="Rohde M."/>
            <person name="Galperin M.Y."/>
            <person name="Jogler C."/>
        </authorList>
    </citation>
    <scope>NUCLEOTIDE SEQUENCE [LARGE SCALE GENOMIC DNA]</scope>
    <source>
        <strain evidence="5 6">V6</strain>
    </source>
</reference>
<keyword evidence="3" id="KW-0233">DNA recombination</keyword>
<gene>
    <name evidence="5" type="primary">xerD_3</name>
    <name evidence="5" type="ORF">V6x_56970</name>
</gene>
<dbReference type="PROSITE" id="PS51898">
    <property type="entry name" value="TYR_RECOMBINASE"/>
    <property type="match status" value="1"/>
</dbReference>